<dbReference type="PANTHER" id="PTHR43179">
    <property type="entry name" value="RHAMNOSYLTRANSFERASE WBBL"/>
    <property type="match status" value="1"/>
</dbReference>
<accession>A0A4R3KWU9</accession>
<organism evidence="5 6">
    <name type="scientific">Anseongella ginsenosidimutans</name>
    <dbReference type="NCBI Taxonomy" id="496056"/>
    <lineage>
        <taxon>Bacteria</taxon>
        <taxon>Pseudomonadati</taxon>
        <taxon>Bacteroidota</taxon>
        <taxon>Sphingobacteriia</taxon>
        <taxon>Sphingobacteriales</taxon>
        <taxon>Sphingobacteriaceae</taxon>
        <taxon>Anseongella</taxon>
    </lineage>
</organism>
<protein>
    <submittedName>
        <fullName evidence="5">Glycosyl transferase family 2</fullName>
    </submittedName>
</protein>
<keyword evidence="3 5" id="KW-0808">Transferase</keyword>
<comment type="similarity">
    <text evidence="1">Belongs to the glycosyltransferase 2 family.</text>
</comment>
<evidence type="ECO:0000259" key="4">
    <source>
        <dbReference type="Pfam" id="PF00535"/>
    </source>
</evidence>
<evidence type="ECO:0000256" key="3">
    <source>
        <dbReference type="ARBA" id="ARBA00022679"/>
    </source>
</evidence>
<dbReference type="Pfam" id="PF00535">
    <property type="entry name" value="Glycos_transf_2"/>
    <property type="match status" value="1"/>
</dbReference>
<dbReference type="PANTHER" id="PTHR43179:SF12">
    <property type="entry name" value="GALACTOFURANOSYLTRANSFERASE GLFT2"/>
    <property type="match status" value="1"/>
</dbReference>
<dbReference type="InterPro" id="IPR001173">
    <property type="entry name" value="Glyco_trans_2-like"/>
</dbReference>
<feature type="domain" description="Glycosyltransferase 2-like" evidence="4">
    <location>
        <begin position="124"/>
        <end position="296"/>
    </location>
</feature>
<dbReference type="AlphaFoldDB" id="A0A4R3KWU9"/>
<dbReference type="Gene3D" id="3.90.550.10">
    <property type="entry name" value="Spore Coat Polysaccharide Biosynthesis Protein SpsA, Chain A"/>
    <property type="match status" value="1"/>
</dbReference>
<evidence type="ECO:0000256" key="1">
    <source>
        <dbReference type="ARBA" id="ARBA00006739"/>
    </source>
</evidence>
<dbReference type="RefSeq" id="WP_132127572.1">
    <property type="nucleotide sequence ID" value="NZ_CP042432.1"/>
</dbReference>
<evidence type="ECO:0000313" key="5">
    <source>
        <dbReference type="EMBL" id="TCS90115.1"/>
    </source>
</evidence>
<name>A0A4R3KWU9_9SPHI</name>
<dbReference type="Proteomes" id="UP000295807">
    <property type="component" value="Unassembled WGS sequence"/>
</dbReference>
<dbReference type="OrthoDB" id="6638511at2"/>
<dbReference type="InterPro" id="IPR029044">
    <property type="entry name" value="Nucleotide-diphossugar_trans"/>
</dbReference>
<dbReference type="SUPFAM" id="SSF53448">
    <property type="entry name" value="Nucleotide-diphospho-sugar transferases"/>
    <property type="match status" value="1"/>
</dbReference>
<evidence type="ECO:0000256" key="2">
    <source>
        <dbReference type="ARBA" id="ARBA00022676"/>
    </source>
</evidence>
<dbReference type="GO" id="GO:0016757">
    <property type="term" value="F:glycosyltransferase activity"/>
    <property type="evidence" value="ECO:0007669"/>
    <property type="project" value="UniProtKB-KW"/>
</dbReference>
<dbReference type="EMBL" id="SMAD01000001">
    <property type="protein sequence ID" value="TCS90115.1"/>
    <property type="molecule type" value="Genomic_DNA"/>
</dbReference>
<sequence length="432" mass="49475">MKNMVPCTIRHIQLEKNDEDFSQLLHQSYYCLFWWQQIPLGHLFLAPGKYADAADLRKAVLKAVSPAIDFYAAGNGHTARSAAHAGNYREPFLGGDHPGFAAVLEKVFDEAPRPPDGGKSLNISVIICTRNRAGQLRRCLDLLLSQRWRPAEIIVVDNAPEDRSTEQLAARYPAVRYHPEPRPGLDIARNTGARLARQPLVAYVDDDVLVHPEWTYRVWEVFQDPDIAAMTGLVIASALDTESQLIFEKFWSFNRGYRDKLFDTFFIQQNLRGGPPVWEIGAGANMAFRKMVLEKVGYFDERLDVGAAGCSGDSEIWFRILSAGMRILYTPRAVVYHEHRGELRALRKQLFYYMRGFTAAALIQHKQNPQAGYRRHFYRVLAPYYWRLLKEGLPHYRGRHRTIVNELSGILSGVLFFRKNRHKPSQTLFSQP</sequence>
<keyword evidence="6" id="KW-1185">Reference proteome</keyword>
<comment type="caution">
    <text evidence="5">The sequence shown here is derived from an EMBL/GenBank/DDBJ whole genome shotgun (WGS) entry which is preliminary data.</text>
</comment>
<gene>
    <name evidence="5" type="ORF">EDD80_101314</name>
</gene>
<reference evidence="5 6" key="1">
    <citation type="submission" date="2019-03" db="EMBL/GenBank/DDBJ databases">
        <title>Genomic Encyclopedia of Type Strains, Phase IV (KMG-IV): sequencing the most valuable type-strain genomes for metagenomic binning, comparative biology and taxonomic classification.</title>
        <authorList>
            <person name="Goeker M."/>
        </authorList>
    </citation>
    <scope>NUCLEOTIDE SEQUENCE [LARGE SCALE GENOMIC DNA]</scope>
    <source>
        <strain evidence="5 6">DSM 21100</strain>
    </source>
</reference>
<keyword evidence="2" id="KW-0328">Glycosyltransferase</keyword>
<proteinExistence type="inferred from homology"/>
<evidence type="ECO:0000313" key="6">
    <source>
        <dbReference type="Proteomes" id="UP000295807"/>
    </source>
</evidence>